<gene>
    <name evidence="1" type="primary">LOC125552289</name>
</gene>
<dbReference type="Gramene" id="TuG1812G0400002625.01.T01">
    <property type="protein sequence ID" value="TuG1812G0400002625.01.T01.cds272023"/>
    <property type="gene ID" value="TuG1812G0400002625.01"/>
</dbReference>
<dbReference type="Proteomes" id="UP000015106">
    <property type="component" value="Chromosome 4"/>
</dbReference>
<reference evidence="2" key="1">
    <citation type="journal article" date="2013" name="Nature">
        <title>Draft genome of the wheat A-genome progenitor Triticum urartu.</title>
        <authorList>
            <person name="Ling H.Q."/>
            <person name="Zhao S."/>
            <person name="Liu D."/>
            <person name="Wang J."/>
            <person name="Sun H."/>
            <person name="Zhang C."/>
            <person name="Fan H."/>
            <person name="Li D."/>
            <person name="Dong L."/>
            <person name="Tao Y."/>
            <person name="Gao C."/>
            <person name="Wu H."/>
            <person name="Li Y."/>
            <person name="Cui Y."/>
            <person name="Guo X."/>
            <person name="Zheng S."/>
            <person name="Wang B."/>
            <person name="Yu K."/>
            <person name="Liang Q."/>
            <person name="Yang W."/>
            <person name="Lou X."/>
            <person name="Chen J."/>
            <person name="Feng M."/>
            <person name="Jian J."/>
            <person name="Zhang X."/>
            <person name="Luo G."/>
            <person name="Jiang Y."/>
            <person name="Liu J."/>
            <person name="Wang Z."/>
            <person name="Sha Y."/>
            <person name="Zhang B."/>
            <person name="Wu H."/>
            <person name="Tang D."/>
            <person name="Shen Q."/>
            <person name="Xue P."/>
            <person name="Zou S."/>
            <person name="Wang X."/>
            <person name="Liu X."/>
            <person name="Wang F."/>
            <person name="Yang Y."/>
            <person name="An X."/>
            <person name="Dong Z."/>
            <person name="Zhang K."/>
            <person name="Zhang X."/>
            <person name="Luo M.C."/>
            <person name="Dvorak J."/>
            <person name="Tong Y."/>
            <person name="Wang J."/>
            <person name="Yang H."/>
            <person name="Li Z."/>
            <person name="Wang D."/>
            <person name="Zhang A."/>
            <person name="Wang J."/>
        </authorList>
    </citation>
    <scope>NUCLEOTIDE SEQUENCE</scope>
    <source>
        <strain evidence="2">cv. G1812</strain>
    </source>
</reference>
<organism evidence="1 2">
    <name type="scientific">Triticum urartu</name>
    <name type="common">Red wild einkorn</name>
    <name type="synonym">Crithodium urartu</name>
    <dbReference type="NCBI Taxonomy" id="4572"/>
    <lineage>
        <taxon>Eukaryota</taxon>
        <taxon>Viridiplantae</taxon>
        <taxon>Streptophyta</taxon>
        <taxon>Embryophyta</taxon>
        <taxon>Tracheophyta</taxon>
        <taxon>Spermatophyta</taxon>
        <taxon>Magnoliopsida</taxon>
        <taxon>Liliopsida</taxon>
        <taxon>Poales</taxon>
        <taxon>Poaceae</taxon>
        <taxon>BOP clade</taxon>
        <taxon>Pooideae</taxon>
        <taxon>Triticodae</taxon>
        <taxon>Triticeae</taxon>
        <taxon>Triticinae</taxon>
        <taxon>Triticum</taxon>
    </lineage>
</organism>
<protein>
    <submittedName>
        <fullName evidence="1">Uncharacterized protein</fullName>
    </submittedName>
</protein>
<evidence type="ECO:0000313" key="2">
    <source>
        <dbReference type="Proteomes" id="UP000015106"/>
    </source>
</evidence>
<sequence length="260" mass="27055">MHLDHRGAYDRVELASLGPGTVVQAECHLGVPGAAVRVDHDRVREHVRRAPRLRHLLEPLHGLAGRAAGARAADDGREGGVVRLHAVPQHRVPERLRFAPAPPLAQHLEHDVVEDDLAADIRVLQEPAQREHGGGRVAGGRVEHDGGVLLGGGLGEGGLERGGDGRLGGLARGERCSRGGEAGPAAGSGARAGEFGGTRAVGVDPEEPRSAGNLGILARVGGRRRVLGRRVLDGDMCGGRRGGGGVVLGLEGERDWAVRP</sequence>
<reference evidence="1" key="2">
    <citation type="submission" date="2018-03" db="EMBL/GenBank/DDBJ databases">
        <title>The Triticum urartu genome reveals the dynamic nature of wheat genome evolution.</title>
        <authorList>
            <person name="Ling H."/>
            <person name="Ma B."/>
            <person name="Shi X."/>
            <person name="Liu H."/>
            <person name="Dong L."/>
            <person name="Sun H."/>
            <person name="Cao Y."/>
            <person name="Gao Q."/>
            <person name="Zheng S."/>
            <person name="Li Y."/>
            <person name="Yu Y."/>
            <person name="Du H."/>
            <person name="Qi M."/>
            <person name="Li Y."/>
            <person name="Yu H."/>
            <person name="Cui Y."/>
            <person name="Wang N."/>
            <person name="Chen C."/>
            <person name="Wu H."/>
            <person name="Zhao Y."/>
            <person name="Zhang J."/>
            <person name="Li Y."/>
            <person name="Zhou W."/>
            <person name="Zhang B."/>
            <person name="Hu W."/>
            <person name="Eijk M."/>
            <person name="Tang J."/>
            <person name="Witsenboer H."/>
            <person name="Zhao S."/>
            <person name="Li Z."/>
            <person name="Zhang A."/>
            <person name="Wang D."/>
            <person name="Liang C."/>
        </authorList>
    </citation>
    <scope>NUCLEOTIDE SEQUENCE [LARGE SCALE GENOMIC DNA]</scope>
    <source>
        <strain evidence="1">cv. G1812</strain>
    </source>
</reference>
<reference evidence="1" key="3">
    <citation type="submission" date="2022-06" db="UniProtKB">
        <authorList>
            <consortium name="EnsemblPlants"/>
        </authorList>
    </citation>
    <scope>IDENTIFICATION</scope>
</reference>
<dbReference type="EnsemblPlants" id="TuG1812U0000029400.01.T01">
    <property type="protein sequence ID" value="TuG1812U0000029400.01.T01.s_cds625"/>
    <property type="gene ID" value="TuG1812U0000029400.01"/>
</dbReference>
<dbReference type="Gramene" id="TuG1812U0000029400.01.T01">
    <property type="protein sequence ID" value="TuG1812U0000029400.01.T01.s_cds625"/>
    <property type="gene ID" value="TuG1812U0000029400.01"/>
</dbReference>
<accession>A0A8R7RBP0</accession>
<evidence type="ECO:0000313" key="1">
    <source>
        <dbReference type="EnsemblPlants" id="TuG1812U0000029400.01.T01.s_cds625"/>
    </source>
</evidence>
<dbReference type="EnsemblPlants" id="TuG1812G0400002625.01.T01">
    <property type="protein sequence ID" value="TuG1812G0400002625.01.T01.cds272023"/>
    <property type="gene ID" value="TuG1812G0400002625.01"/>
</dbReference>
<dbReference type="AlphaFoldDB" id="A0A8R7RBP0"/>
<keyword evidence="2" id="KW-1185">Reference proteome</keyword>
<name>A0A8R7RBP0_TRIUA</name>
<proteinExistence type="predicted"/>